<protein>
    <submittedName>
        <fullName evidence="2">Uncharacterized protein</fullName>
    </submittedName>
</protein>
<keyword evidence="3" id="KW-1185">Reference proteome</keyword>
<gene>
    <name evidence="2" type="ORF">Syun_016700</name>
</gene>
<accession>A0AAP0J5P5</accession>
<dbReference type="AlphaFoldDB" id="A0AAP0J5P5"/>
<feature type="region of interest" description="Disordered" evidence="1">
    <location>
        <begin position="52"/>
        <end position="75"/>
    </location>
</feature>
<evidence type="ECO:0000313" key="3">
    <source>
        <dbReference type="Proteomes" id="UP001420932"/>
    </source>
</evidence>
<evidence type="ECO:0000313" key="2">
    <source>
        <dbReference type="EMBL" id="KAK9127903.1"/>
    </source>
</evidence>
<proteinExistence type="predicted"/>
<dbReference type="Proteomes" id="UP001420932">
    <property type="component" value="Unassembled WGS sequence"/>
</dbReference>
<dbReference type="EMBL" id="JBBNAF010000007">
    <property type="protein sequence ID" value="KAK9127903.1"/>
    <property type="molecule type" value="Genomic_DNA"/>
</dbReference>
<name>A0AAP0J5P5_9MAGN</name>
<organism evidence="2 3">
    <name type="scientific">Stephania yunnanensis</name>
    <dbReference type="NCBI Taxonomy" id="152371"/>
    <lineage>
        <taxon>Eukaryota</taxon>
        <taxon>Viridiplantae</taxon>
        <taxon>Streptophyta</taxon>
        <taxon>Embryophyta</taxon>
        <taxon>Tracheophyta</taxon>
        <taxon>Spermatophyta</taxon>
        <taxon>Magnoliopsida</taxon>
        <taxon>Ranunculales</taxon>
        <taxon>Menispermaceae</taxon>
        <taxon>Menispermoideae</taxon>
        <taxon>Cissampelideae</taxon>
        <taxon>Stephania</taxon>
    </lineage>
</organism>
<reference evidence="2 3" key="1">
    <citation type="submission" date="2024-01" db="EMBL/GenBank/DDBJ databases">
        <title>Genome assemblies of Stephania.</title>
        <authorList>
            <person name="Yang L."/>
        </authorList>
    </citation>
    <scope>NUCLEOTIDE SEQUENCE [LARGE SCALE GENOMIC DNA]</scope>
    <source>
        <strain evidence="2">YNDBR</strain>
        <tissue evidence="2">Leaf</tissue>
    </source>
</reference>
<evidence type="ECO:0000256" key="1">
    <source>
        <dbReference type="SAM" id="MobiDB-lite"/>
    </source>
</evidence>
<sequence>MGHAGDLVAGRISRLREAEQTHKRGDRCSLFNESGGEAGFDDFGIEANETLQGSQEEGHTQLDVESQSDDSGESREIEVGVDMDEFIMETLEEQSLEAQLMDTTLTEALTENLIEREAEAIQHLSRVAVGLPPIGSTDIENGGCEAAPIDSSEFEDALEDVFMQHGSYFVLMIGSSMIALCVNNDGGIQLHLRFCA</sequence>
<comment type="caution">
    <text evidence="2">The sequence shown here is derived from an EMBL/GenBank/DDBJ whole genome shotgun (WGS) entry which is preliminary data.</text>
</comment>